<organism evidence="5 6">
    <name type="scientific">Streptococcus oralis subsp. tigurinus</name>
    <dbReference type="NCBI Taxonomy" id="1077464"/>
    <lineage>
        <taxon>Bacteria</taxon>
        <taxon>Bacillati</taxon>
        <taxon>Bacillota</taxon>
        <taxon>Bacilli</taxon>
        <taxon>Lactobacillales</taxon>
        <taxon>Streptococcaceae</taxon>
        <taxon>Streptococcus</taxon>
    </lineage>
</organism>
<dbReference type="InterPro" id="IPR000055">
    <property type="entry name" value="Restrct_endonuc_typeI_TRD"/>
</dbReference>
<evidence type="ECO:0000259" key="4">
    <source>
        <dbReference type="Pfam" id="PF01420"/>
    </source>
</evidence>
<sequence length="398" mass="45656">MSEVTWEITSLSELGTFSRGKSKHRPRNDIKLFEGGTYPLVQTGDVKAANLYITKNNSYYNDFGLKQSKLWPAGTLCITIAANIAETAILSYPMCFPDSIVGFNANPEKSSELFVYYFFEYIKKEIQKSASGSIQDNINIDYLSKMRIKVPEKEYQDKIVDLLSSIDKKILLNNQINQELEDMAKTLYDYWFVQFDFPDQNGKPYKSSGGKMVYNPELKREIPEGWGVESVGNLLDKVTKAEKIENNSIEFIGEIPVIDQSQKYIAGFTNNENAILQPQDGHVIFGDHTRVVKYINFDYARGADGTQVLISNNENISNVLLYHMIEDFDLSNYGYARHFKFLKEKTVIVPDKEVSSKFETQANVIYEKIKNNIFEDQELTQLRDWLLPMLMNGQVKVE</sequence>
<dbReference type="GO" id="GO:0003677">
    <property type="term" value="F:DNA binding"/>
    <property type="evidence" value="ECO:0007669"/>
    <property type="project" value="UniProtKB-KW"/>
</dbReference>
<evidence type="ECO:0000313" key="6">
    <source>
        <dbReference type="Proteomes" id="UP000193633"/>
    </source>
</evidence>
<protein>
    <submittedName>
        <fullName evidence="5">Restriction endonuclease subunit S</fullName>
    </submittedName>
</protein>
<proteinExistence type="inferred from homology"/>
<gene>
    <name evidence="5" type="ORF">B7728_08510</name>
</gene>
<feature type="domain" description="Type I restriction modification DNA specificity" evidence="4">
    <location>
        <begin position="4"/>
        <end position="181"/>
    </location>
</feature>
<evidence type="ECO:0000313" key="5">
    <source>
        <dbReference type="EMBL" id="ORO38420.1"/>
    </source>
</evidence>
<dbReference type="Gene3D" id="3.90.220.20">
    <property type="entry name" value="DNA methylase specificity domains"/>
    <property type="match status" value="2"/>
</dbReference>
<dbReference type="InterPro" id="IPR052021">
    <property type="entry name" value="Type-I_RS_S_subunit"/>
</dbReference>
<keyword evidence="5" id="KW-0378">Hydrolase</keyword>
<keyword evidence="5" id="KW-0255">Endonuclease</keyword>
<dbReference type="PANTHER" id="PTHR30408:SF13">
    <property type="entry name" value="TYPE I RESTRICTION ENZYME HINDI SPECIFICITY SUBUNIT"/>
    <property type="match status" value="1"/>
</dbReference>
<dbReference type="SUPFAM" id="SSF116734">
    <property type="entry name" value="DNA methylase specificity domain"/>
    <property type="match status" value="2"/>
</dbReference>
<accession>A0A1X1FVP5</accession>
<keyword evidence="5" id="KW-0540">Nuclease</keyword>
<comment type="similarity">
    <text evidence="1">Belongs to the type-I restriction system S methylase family.</text>
</comment>
<dbReference type="Pfam" id="PF01420">
    <property type="entry name" value="Methylase_S"/>
    <property type="match status" value="1"/>
</dbReference>
<dbReference type="GO" id="GO:0004519">
    <property type="term" value="F:endonuclease activity"/>
    <property type="evidence" value="ECO:0007669"/>
    <property type="project" value="UniProtKB-KW"/>
</dbReference>
<dbReference type="EMBL" id="NCUD01000047">
    <property type="protein sequence ID" value="ORO38420.1"/>
    <property type="molecule type" value="Genomic_DNA"/>
</dbReference>
<name>A0A1X1FVP5_STROR</name>
<dbReference type="GO" id="GO:0009307">
    <property type="term" value="P:DNA restriction-modification system"/>
    <property type="evidence" value="ECO:0007669"/>
    <property type="project" value="UniProtKB-KW"/>
</dbReference>
<dbReference type="PANTHER" id="PTHR30408">
    <property type="entry name" value="TYPE-1 RESTRICTION ENZYME ECOKI SPECIFICITY PROTEIN"/>
    <property type="match status" value="1"/>
</dbReference>
<dbReference type="InterPro" id="IPR044946">
    <property type="entry name" value="Restrct_endonuc_typeI_TRD_sf"/>
</dbReference>
<evidence type="ECO:0000256" key="1">
    <source>
        <dbReference type="ARBA" id="ARBA00010923"/>
    </source>
</evidence>
<dbReference type="Proteomes" id="UP000193633">
    <property type="component" value="Unassembled WGS sequence"/>
</dbReference>
<keyword evidence="2" id="KW-0680">Restriction system</keyword>
<evidence type="ECO:0000256" key="3">
    <source>
        <dbReference type="ARBA" id="ARBA00023125"/>
    </source>
</evidence>
<dbReference type="RefSeq" id="WP_084852623.1">
    <property type="nucleotide sequence ID" value="NZ_NCUD01000047.1"/>
</dbReference>
<dbReference type="CDD" id="cd17282">
    <property type="entry name" value="RMtype1_S_Eco16444ORF1681_TRD1-CR1_like"/>
    <property type="match status" value="1"/>
</dbReference>
<keyword evidence="3" id="KW-0238">DNA-binding</keyword>
<evidence type="ECO:0000256" key="2">
    <source>
        <dbReference type="ARBA" id="ARBA00022747"/>
    </source>
</evidence>
<dbReference type="AlphaFoldDB" id="A0A1X1FVP5"/>
<comment type="caution">
    <text evidence="5">The sequence shown here is derived from an EMBL/GenBank/DDBJ whole genome shotgun (WGS) entry which is preliminary data.</text>
</comment>
<reference evidence="5 6" key="1">
    <citation type="journal article" date="2016" name="Eur. J. Clin. Microbiol. Infect. Dis.">
        <title>Whole genome sequencing as a tool for phylogenetic analysis of clinical strains of Mitis group streptococci.</title>
        <authorList>
            <person name="Rasmussen L.H."/>
            <person name="Dargis R."/>
            <person name="Hojholt K."/>
            <person name="Christensen J.J."/>
            <person name="Skovgaard O."/>
            <person name="Justesen U.S."/>
            <person name="Rosenvinge F.S."/>
            <person name="Moser C."/>
            <person name="Lukjancenko O."/>
            <person name="Rasmussen S."/>
            <person name="Nielsen X.C."/>
        </authorList>
    </citation>
    <scope>NUCLEOTIDE SEQUENCE [LARGE SCALE GENOMIC DNA]</scope>
    <source>
        <strain evidence="5 6">OD_339823_10</strain>
    </source>
</reference>
<dbReference type="Gene3D" id="1.10.287.1120">
    <property type="entry name" value="Bipartite methylase S protein"/>
    <property type="match status" value="1"/>
</dbReference>